<keyword evidence="3" id="KW-1185">Reference proteome</keyword>
<accession>A0ABP8IGN7</accession>
<proteinExistence type="predicted"/>
<sequence length="179" mass="18035">MNFLKKSLFLVGLATGFIASTSSQAANLDVDVDVTIPDVLILYAYTDIDLDFAAGEFAALLDANCTTDDCASAITAAEAGSIASGAVDLGITPAATGTTANIAIQNSWAVRALGYGTFNASVTDNGSESAVSNLVISPATGTPSMTATAGDVSFDVDLTSSDLDDGLLQANYTITVTGS</sequence>
<reference evidence="3" key="1">
    <citation type="journal article" date="2019" name="Int. J. Syst. Evol. Microbiol.">
        <title>The Global Catalogue of Microorganisms (GCM) 10K type strain sequencing project: providing services to taxonomists for standard genome sequencing and annotation.</title>
        <authorList>
            <consortium name="The Broad Institute Genomics Platform"/>
            <consortium name="The Broad Institute Genome Sequencing Center for Infectious Disease"/>
            <person name="Wu L."/>
            <person name="Ma J."/>
        </authorList>
    </citation>
    <scope>NUCLEOTIDE SEQUENCE [LARGE SCALE GENOMIC DNA]</scope>
    <source>
        <strain evidence="3">JCM 17728</strain>
    </source>
</reference>
<dbReference type="RefSeq" id="WP_345291963.1">
    <property type="nucleotide sequence ID" value="NZ_BAABFV010000001.1"/>
</dbReference>
<protein>
    <recommendedName>
        <fullName evidence="4">DUF4402 domain-containing protein</fullName>
    </recommendedName>
</protein>
<gene>
    <name evidence="2" type="ORF">GCM10023151_08600</name>
</gene>
<evidence type="ECO:0008006" key="4">
    <source>
        <dbReference type="Google" id="ProtNLM"/>
    </source>
</evidence>
<keyword evidence="1" id="KW-0732">Signal</keyword>
<evidence type="ECO:0000313" key="3">
    <source>
        <dbReference type="Proteomes" id="UP001501011"/>
    </source>
</evidence>
<feature type="signal peptide" evidence="1">
    <location>
        <begin position="1"/>
        <end position="25"/>
    </location>
</feature>
<evidence type="ECO:0000256" key="1">
    <source>
        <dbReference type="SAM" id="SignalP"/>
    </source>
</evidence>
<name>A0ABP8IGN7_9GAMM</name>
<organism evidence="2 3">
    <name type="scientific">Kangiella marina</name>
    <dbReference type="NCBI Taxonomy" id="1079178"/>
    <lineage>
        <taxon>Bacteria</taxon>
        <taxon>Pseudomonadati</taxon>
        <taxon>Pseudomonadota</taxon>
        <taxon>Gammaproteobacteria</taxon>
        <taxon>Kangiellales</taxon>
        <taxon>Kangiellaceae</taxon>
        <taxon>Kangiella</taxon>
    </lineage>
</organism>
<feature type="chain" id="PRO_5045082507" description="DUF4402 domain-containing protein" evidence="1">
    <location>
        <begin position="26"/>
        <end position="179"/>
    </location>
</feature>
<evidence type="ECO:0000313" key="2">
    <source>
        <dbReference type="EMBL" id="GAA4358528.1"/>
    </source>
</evidence>
<dbReference type="Proteomes" id="UP001501011">
    <property type="component" value="Unassembled WGS sequence"/>
</dbReference>
<dbReference type="EMBL" id="BAABFV010000001">
    <property type="protein sequence ID" value="GAA4358528.1"/>
    <property type="molecule type" value="Genomic_DNA"/>
</dbReference>
<comment type="caution">
    <text evidence="2">The sequence shown here is derived from an EMBL/GenBank/DDBJ whole genome shotgun (WGS) entry which is preliminary data.</text>
</comment>